<accession>A0ABU4WCL7</accession>
<gene>
    <name evidence="1" type="ORF">RFV38_12285</name>
</gene>
<evidence type="ECO:0000313" key="1">
    <source>
        <dbReference type="EMBL" id="MDX8337262.1"/>
    </source>
</evidence>
<name>A0ABU4WCL7_9FUSO</name>
<evidence type="ECO:0000313" key="2">
    <source>
        <dbReference type="Proteomes" id="UP001279681"/>
    </source>
</evidence>
<dbReference type="RefSeq" id="WP_320314614.1">
    <property type="nucleotide sequence ID" value="NZ_JAVIKH010000026.1"/>
</dbReference>
<reference evidence="2" key="1">
    <citation type="submission" date="2023-07" db="EMBL/GenBank/DDBJ databases">
        <authorList>
            <person name="Colorado M.A."/>
            <person name="Villamil L.M."/>
            <person name="Melo J.F."/>
            <person name="Rodriguez J.A."/>
            <person name="Ruiz R.Y."/>
        </authorList>
    </citation>
    <scope>NUCLEOTIDE SEQUENCE [LARGE SCALE GENOMIC DNA]</scope>
    <source>
        <strain evidence="2">C33</strain>
    </source>
</reference>
<keyword evidence="2" id="KW-1185">Reference proteome</keyword>
<dbReference type="EMBL" id="JAVIKH010000026">
    <property type="protein sequence ID" value="MDX8337262.1"/>
    <property type="molecule type" value="Genomic_DNA"/>
</dbReference>
<evidence type="ECO:0008006" key="3">
    <source>
        <dbReference type="Google" id="ProtNLM"/>
    </source>
</evidence>
<proteinExistence type="predicted"/>
<organism evidence="1 2">
    <name type="scientific">Candidatus Cetobacterium colombiensis</name>
    <dbReference type="NCBI Taxonomy" id="3073100"/>
    <lineage>
        <taxon>Bacteria</taxon>
        <taxon>Fusobacteriati</taxon>
        <taxon>Fusobacteriota</taxon>
        <taxon>Fusobacteriia</taxon>
        <taxon>Fusobacteriales</taxon>
        <taxon>Fusobacteriaceae</taxon>
        <taxon>Cetobacterium</taxon>
    </lineage>
</organism>
<dbReference type="Proteomes" id="UP001279681">
    <property type="component" value="Unassembled WGS sequence"/>
</dbReference>
<comment type="caution">
    <text evidence="1">The sequence shown here is derived from an EMBL/GenBank/DDBJ whole genome shotgun (WGS) entry which is preliminary data.</text>
</comment>
<sequence>MSKKINDLIQIDGTDFIETIDTGPTYYLEEDISIDEKYIKNKALVRMDMNIVQFPIFSKNTKRKKNEITTYFFNKNRDTYITVKPSSGELIPGEGEERVFIALMKLMKEKGMTQEFIVTAKEIKDAVKTHSNNYISEIKRALLRLSETSYNFKNTMYSNEMNTILKEEISTPILTFKAKKLDLSGNESIKSTIKDGRIREVYVIKISDHFYKNIVKRGYLVYDSDILLDINSSVSRTLYMLIEKIRFEELYVRESVFALIKKIPLKYEKKTLSTTIKTLEKAFNELKQKHLIKDFKFIKTSTWLESDVEIYFDEGHNILKQERFEEDNKELKNMYNNLAISFTEKNIEEVKPLVIVTNEMIAEVLDKMPSKAKVLKSMPKLVKETIENYGYEKVKATALYMATQKKVTSPRAYFLKALENNWADEILIRINLEQNSSSINERQEGIKDEKPFKIDENIVKFFNNLPDNVKKDIEEKTYQEYIKECGQETKIQKIAFNAAKNTLIYKYLYKNNLHKNEIIQPVEEIKIQHDNNLVLELDLFNDIINKAIDMYRMILDLTSEKIIEVKRETLKELGTKFILKKLTIDEINQTIAEKLK</sequence>
<protein>
    <recommendedName>
        <fullName evidence="3">Replication initiator protein A</fullName>
    </recommendedName>
</protein>